<evidence type="ECO:0000313" key="10">
    <source>
        <dbReference type="EMBL" id="RWZ78716.1"/>
    </source>
</evidence>
<keyword evidence="5 9" id="KW-1133">Transmembrane helix</keyword>
<keyword evidence="7 9" id="KW-0472">Membrane</keyword>
<keyword evidence="6" id="KW-0811">Translocation</keyword>
<evidence type="ECO:0000256" key="4">
    <source>
        <dbReference type="ARBA" id="ARBA00022927"/>
    </source>
</evidence>
<protein>
    <submittedName>
        <fullName evidence="10">Preprotein translocase subunit SecE</fullName>
    </submittedName>
</protein>
<feature type="compositionally biased region" description="Basic residues" evidence="8">
    <location>
        <begin position="29"/>
        <end position="39"/>
    </location>
</feature>
<feature type="compositionally biased region" description="Polar residues" evidence="8">
    <location>
        <begin position="8"/>
        <end position="19"/>
    </location>
</feature>
<dbReference type="NCBIfam" id="TIGR00964">
    <property type="entry name" value="secE_bact"/>
    <property type="match status" value="1"/>
</dbReference>
<dbReference type="GO" id="GO:0006605">
    <property type="term" value="P:protein targeting"/>
    <property type="evidence" value="ECO:0007669"/>
    <property type="project" value="InterPro"/>
</dbReference>
<evidence type="ECO:0000313" key="11">
    <source>
        <dbReference type="Proteomes" id="UP000289257"/>
    </source>
</evidence>
<evidence type="ECO:0000256" key="5">
    <source>
        <dbReference type="ARBA" id="ARBA00022989"/>
    </source>
</evidence>
<dbReference type="InterPro" id="IPR005807">
    <property type="entry name" value="SecE_bac"/>
</dbReference>
<dbReference type="GO" id="GO:0008320">
    <property type="term" value="F:protein transmembrane transporter activity"/>
    <property type="evidence" value="ECO:0007669"/>
    <property type="project" value="InterPro"/>
</dbReference>
<accession>A0A4Q0AI52</accession>
<dbReference type="GO" id="GO:0009306">
    <property type="term" value="P:protein secretion"/>
    <property type="evidence" value="ECO:0007669"/>
    <property type="project" value="InterPro"/>
</dbReference>
<sequence>MRAMASKSGENVTRISAKTTAPKKDSKKMSRKSSNKVKVRKEPSNPFTKTVFAIGGYFRGAWVELRLVRWPTRRATWGLTFAVILFSTFFVVLIVLLDLLFKFLFQLILK</sequence>
<dbReference type="GO" id="GO:0006886">
    <property type="term" value="P:intracellular protein transport"/>
    <property type="evidence" value="ECO:0007669"/>
    <property type="project" value="InterPro"/>
</dbReference>
<keyword evidence="2" id="KW-0813">Transport</keyword>
<comment type="caution">
    <text evidence="10">The sequence shown here is derived from an EMBL/GenBank/DDBJ whole genome shotgun (WGS) entry which is preliminary data.</text>
</comment>
<dbReference type="Gene3D" id="1.20.5.1030">
    <property type="entry name" value="Preprotein translocase secy subunit"/>
    <property type="match status" value="1"/>
</dbReference>
<dbReference type="GO" id="GO:0016020">
    <property type="term" value="C:membrane"/>
    <property type="evidence" value="ECO:0007669"/>
    <property type="project" value="UniProtKB-SubCell"/>
</dbReference>
<proteinExistence type="predicted"/>
<feature type="transmembrane region" description="Helical" evidence="9">
    <location>
        <begin position="77"/>
        <end position="101"/>
    </location>
</feature>
<organism evidence="10 11">
    <name type="scientific">Candidatus Microsaccharimonas sossegonensis</name>
    <dbReference type="NCBI Taxonomy" id="2506948"/>
    <lineage>
        <taxon>Bacteria</taxon>
        <taxon>Candidatus Saccharimonadota</taxon>
        <taxon>Candidatus Saccharimonadia</taxon>
        <taxon>Candidatus Saccharimonadales</taxon>
        <taxon>Candidatus Saccharimonadaceae</taxon>
        <taxon>Candidatus Microsaccharimonas</taxon>
    </lineage>
</organism>
<evidence type="ECO:0000256" key="3">
    <source>
        <dbReference type="ARBA" id="ARBA00022692"/>
    </source>
</evidence>
<evidence type="ECO:0000256" key="6">
    <source>
        <dbReference type="ARBA" id="ARBA00023010"/>
    </source>
</evidence>
<evidence type="ECO:0000256" key="7">
    <source>
        <dbReference type="ARBA" id="ARBA00023136"/>
    </source>
</evidence>
<name>A0A4Q0AI52_9BACT</name>
<dbReference type="Proteomes" id="UP000289257">
    <property type="component" value="Unassembled WGS sequence"/>
</dbReference>
<comment type="subcellular location">
    <subcellularLocation>
        <location evidence="1">Membrane</location>
    </subcellularLocation>
</comment>
<evidence type="ECO:0000256" key="8">
    <source>
        <dbReference type="SAM" id="MobiDB-lite"/>
    </source>
</evidence>
<evidence type="ECO:0000256" key="9">
    <source>
        <dbReference type="SAM" id="Phobius"/>
    </source>
</evidence>
<keyword evidence="11" id="KW-1185">Reference proteome</keyword>
<dbReference type="InterPro" id="IPR038379">
    <property type="entry name" value="SecE_sf"/>
</dbReference>
<evidence type="ECO:0000256" key="1">
    <source>
        <dbReference type="ARBA" id="ARBA00004370"/>
    </source>
</evidence>
<keyword evidence="4" id="KW-0653">Protein transport</keyword>
<dbReference type="AlphaFoldDB" id="A0A4Q0AI52"/>
<dbReference type="EMBL" id="SCKX01000001">
    <property type="protein sequence ID" value="RWZ78716.1"/>
    <property type="molecule type" value="Genomic_DNA"/>
</dbReference>
<keyword evidence="3 9" id="KW-0812">Transmembrane</keyword>
<dbReference type="Pfam" id="PF00584">
    <property type="entry name" value="SecE"/>
    <property type="match status" value="1"/>
</dbReference>
<evidence type="ECO:0000256" key="2">
    <source>
        <dbReference type="ARBA" id="ARBA00022448"/>
    </source>
</evidence>
<reference evidence="10" key="1">
    <citation type="submission" date="2019-01" db="EMBL/GenBank/DDBJ databases">
        <title>Genomic signatures and co-occurrence patterns of the ultra-small Saccharimodia (Patescibacteria phylum) suggest a symbiotic lifestyle.</title>
        <authorList>
            <person name="Lemos L."/>
            <person name="Medeiros J."/>
            <person name="Andreote F."/>
            <person name="Fernandes G."/>
            <person name="Varani A."/>
            <person name="Oliveira G."/>
            <person name="Pylro V."/>
        </authorList>
    </citation>
    <scope>NUCLEOTIDE SEQUENCE [LARGE SCALE GENOMIC DNA]</scope>
    <source>
        <strain evidence="10">AMD02</strain>
    </source>
</reference>
<dbReference type="InterPro" id="IPR001901">
    <property type="entry name" value="Translocase_SecE/Sec61-g"/>
</dbReference>
<feature type="region of interest" description="Disordered" evidence="8">
    <location>
        <begin position="1"/>
        <end position="42"/>
    </location>
</feature>
<gene>
    <name evidence="10" type="primary">secE</name>
    <name evidence="10" type="ORF">EOT05_03135</name>
</gene>